<accession>A0A1X9I1L5</accession>
<evidence type="ECO:0000256" key="1">
    <source>
        <dbReference type="SAM" id="MobiDB-lite"/>
    </source>
</evidence>
<dbReference type="EMBL" id="KX077883">
    <property type="protein sequence ID" value="ANJ64025.1"/>
    <property type="molecule type" value="Genomic_DNA"/>
</dbReference>
<sequence length="42" mass="4845">MSEKLSSSKIDWKPICHDTNNVNDTSERSGSSRKMEQVRFLC</sequence>
<dbReference type="AlphaFoldDB" id="A0A1X9I1L5"/>
<name>A0A1X9I1L5_STRSU</name>
<protein>
    <submittedName>
        <fullName evidence="2">Uncharacterized protein</fullName>
    </submittedName>
</protein>
<organism evidence="2">
    <name type="scientific">Streptococcus suis</name>
    <dbReference type="NCBI Taxonomy" id="1307"/>
    <lineage>
        <taxon>Bacteria</taxon>
        <taxon>Bacillati</taxon>
        <taxon>Bacillota</taxon>
        <taxon>Bacilli</taxon>
        <taxon>Lactobacillales</taxon>
        <taxon>Streptococcaceae</taxon>
        <taxon>Streptococcus</taxon>
    </lineage>
</organism>
<proteinExistence type="predicted"/>
<evidence type="ECO:0000313" key="2">
    <source>
        <dbReference type="EMBL" id="ANJ64025.1"/>
    </source>
</evidence>
<reference evidence="2" key="1">
    <citation type="journal article" date="2016" name="Front. Cell. Infect. Microbiol.">
        <title>Evolution and Diversity of the Antimicrobial Resistance Associated Mobilome in Streptococcus suis: A Probable Mobile Genetic Elements Reservoir for Other Streptococci.</title>
        <authorList>
            <person name="Huang J."/>
            <person name="Ma J."/>
            <person name="Shang K."/>
            <person name="Hu X."/>
            <person name="Liang Y."/>
            <person name="Li D."/>
            <person name="Wu Z."/>
            <person name="Dai L."/>
            <person name="Chen L."/>
            <person name="Wang L."/>
        </authorList>
    </citation>
    <scope>NUCLEOTIDE SEQUENCE</scope>
    <source>
        <strain evidence="2">ZJ20091101</strain>
    </source>
</reference>
<feature type="region of interest" description="Disordered" evidence="1">
    <location>
        <begin position="1"/>
        <end position="42"/>
    </location>
</feature>
<feature type="compositionally biased region" description="Basic and acidic residues" evidence="1">
    <location>
        <begin position="33"/>
        <end position="42"/>
    </location>
</feature>